<protein>
    <submittedName>
        <fullName evidence="2">Uncharacterized protein</fullName>
    </submittedName>
</protein>
<evidence type="ECO:0000256" key="1">
    <source>
        <dbReference type="SAM" id="SignalP"/>
    </source>
</evidence>
<sequence length="155" mass="17871">MKFAYTTLILAVLYRRYVSATVDLWLSPLNTRDEAFDIPRNELIDPEELKARLGKPPVEYNPGERYARMAYFYYNENWGPPCYMYYLKLNYRDSELGPGLSGHIGSVFVKLGAICRMAGYSGWSDLFHQEVLGEEGSRLGYITKSFIYAKYANCV</sequence>
<feature type="chain" id="PRO_5040252967" evidence="1">
    <location>
        <begin position="21"/>
        <end position="155"/>
    </location>
</feature>
<dbReference type="AlphaFoldDB" id="A0A9P9IK17"/>
<evidence type="ECO:0000313" key="2">
    <source>
        <dbReference type="EMBL" id="KAH7123376.1"/>
    </source>
</evidence>
<keyword evidence="3" id="KW-1185">Reference proteome</keyword>
<accession>A0A9P9IK17</accession>
<dbReference type="Proteomes" id="UP000717696">
    <property type="component" value="Unassembled WGS sequence"/>
</dbReference>
<dbReference type="OrthoDB" id="5052446at2759"/>
<name>A0A9P9IK17_9HYPO</name>
<gene>
    <name evidence="2" type="ORF">B0J13DRAFT_589225</name>
</gene>
<dbReference type="EMBL" id="JAGMUU010000025">
    <property type="protein sequence ID" value="KAH7123376.1"/>
    <property type="molecule type" value="Genomic_DNA"/>
</dbReference>
<reference evidence="2" key="1">
    <citation type="journal article" date="2021" name="Nat. Commun.">
        <title>Genetic determinants of endophytism in the Arabidopsis root mycobiome.</title>
        <authorList>
            <person name="Mesny F."/>
            <person name="Miyauchi S."/>
            <person name="Thiergart T."/>
            <person name="Pickel B."/>
            <person name="Atanasova L."/>
            <person name="Karlsson M."/>
            <person name="Huettel B."/>
            <person name="Barry K.W."/>
            <person name="Haridas S."/>
            <person name="Chen C."/>
            <person name="Bauer D."/>
            <person name="Andreopoulos W."/>
            <person name="Pangilinan J."/>
            <person name="LaButti K."/>
            <person name="Riley R."/>
            <person name="Lipzen A."/>
            <person name="Clum A."/>
            <person name="Drula E."/>
            <person name="Henrissat B."/>
            <person name="Kohler A."/>
            <person name="Grigoriev I.V."/>
            <person name="Martin F.M."/>
            <person name="Hacquard S."/>
        </authorList>
    </citation>
    <scope>NUCLEOTIDE SEQUENCE</scope>
    <source>
        <strain evidence="2">MPI-CAGE-AT-0021</strain>
    </source>
</reference>
<organism evidence="2 3">
    <name type="scientific">Dactylonectria estremocensis</name>
    <dbReference type="NCBI Taxonomy" id="1079267"/>
    <lineage>
        <taxon>Eukaryota</taxon>
        <taxon>Fungi</taxon>
        <taxon>Dikarya</taxon>
        <taxon>Ascomycota</taxon>
        <taxon>Pezizomycotina</taxon>
        <taxon>Sordariomycetes</taxon>
        <taxon>Hypocreomycetidae</taxon>
        <taxon>Hypocreales</taxon>
        <taxon>Nectriaceae</taxon>
        <taxon>Dactylonectria</taxon>
    </lineage>
</organism>
<evidence type="ECO:0000313" key="3">
    <source>
        <dbReference type="Proteomes" id="UP000717696"/>
    </source>
</evidence>
<proteinExistence type="predicted"/>
<feature type="signal peptide" evidence="1">
    <location>
        <begin position="1"/>
        <end position="20"/>
    </location>
</feature>
<comment type="caution">
    <text evidence="2">The sequence shown here is derived from an EMBL/GenBank/DDBJ whole genome shotgun (WGS) entry which is preliminary data.</text>
</comment>
<keyword evidence="1" id="KW-0732">Signal</keyword>